<dbReference type="SMART" id="SM00419">
    <property type="entry name" value="HTH_CRP"/>
    <property type="match status" value="1"/>
</dbReference>
<dbReference type="SMART" id="SM00100">
    <property type="entry name" value="cNMP"/>
    <property type="match status" value="1"/>
</dbReference>
<evidence type="ECO:0000313" key="7">
    <source>
        <dbReference type="Proteomes" id="UP000005632"/>
    </source>
</evidence>
<evidence type="ECO:0000256" key="1">
    <source>
        <dbReference type="ARBA" id="ARBA00023015"/>
    </source>
</evidence>
<keyword evidence="3" id="KW-0804">Transcription</keyword>
<dbReference type="CDD" id="cd00038">
    <property type="entry name" value="CAP_ED"/>
    <property type="match status" value="1"/>
</dbReference>
<evidence type="ECO:0000256" key="3">
    <source>
        <dbReference type="ARBA" id="ARBA00023163"/>
    </source>
</evidence>
<evidence type="ECO:0000256" key="2">
    <source>
        <dbReference type="ARBA" id="ARBA00023125"/>
    </source>
</evidence>
<dbReference type="PRINTS" id="PR00034">
    <property type="entry name" value="HTHCRP"/>
</dbReference>
<dbReference type="InterPro" id="IPR000595">
    <property type="entry name" value="cNMP-bd_dom"/>
</dbReference>
<dbReference type="InterPro" id="IPR036390">
    <property type="entry name" value="WH_DNA-bd_sf"/>
</dbReference>
<dbReference type="PANTHER" id="PTHR24567:SF26">
    <property type="entry name" value="REGULATORY PROTEIN YEIL"/>
    <property type="match status" value="1"/>
</dbReference>
<reference evidence="6 7" key="1">
    <citation type="submission" date="2011-11" db="EMBL/GenBank/DDBJ databases">
        <title>Complete sequence of Spirochaeta sp. grapes.</title>
        <authorList>
            <consortium name="US DOE Joint Genome Institute"/>
            <person name="Lucas S."/>
            <person name="Han J."/>
            <person name="Lapidus A."/>
            <person name="Cheng J.-F."/>
            <person name="Goodwin L."/>
            <person name="Pitluck S."/>
            <person name="Peters L."/>
            <person name="Ovchinnikova G."/>
            <person name="Munk A.C."/>
            <person name="Detter J.C."/>
            <person name="Han C."/>
            <person name="Tapia R."/>
            <person name="Land M."/>
            <person name="Hauser L."/>
            <person name="Kyrpides N."/>
            <person name="Ivanova N."/>
            <person name="Pagani I."/>
            <person name="Ritalahtilisa K."/>
            <person name="Loeffler F."/>
            <person name="Woyke T."/>
        </authorList>
    </citation>
    <scope>NUCLEOTIDE SEQUENCE [LARGE SCALE GENOMIC DNA]</scope>
    <source>
        <strain evidence="7">ATCC BAA-1885 / DSM 22778 / Grapes</strain>
    </source>
</reference>
<dbReference type="InterPro" id="IPR018490">
    <property type="entry name" value="cNMP-bd_dom_sf"/>
</dbReference>
<dbReference type="PANTHER" id="PTHR24567">
    <property type="entry name" value="CRP FAMILY TRANSCRIPTIONAL REGULATORY PROTEIN"/>
    <property type="match status" value="1"/>
</dbReference>
<evidence type="ECO:0000259" key="5">
    <source>
        <dbReference type="PROSITE" id="PS51063"/>
    </source>
</evidence>
<dbReference type="OrthoDB" id="9798104at2"/>
<dbReference type="AlphaFoldDB" id="G8QQ84"/>
<dbReference type="eggNOG" id="COG0664">
    <property type="taxonomic scope" value="Bacteria"/>
</dbReference>
<name>G8QQ84_SPHPG</name>
<dbReference type="PROSITE" id="PS51063">
    <property type="entry name" value="HTH_CRP_2"/>
    <property type="match status" value="1"/>
</dbReference>
<dbReference type="SUPFAM" id="SSF46785">
    <property type="entry name" value="Winged helix' DNA-binding domain"/>
    <property type="match status" value="1"/>
</dbReference>
<feature type="domain" description="Cyclic nucleotide-binding" evidence="4">
    <location>
        <begin position="23"/>
        <end position="143"/>
    </location>
</feature>
<feature type="domain" description="HTH crp-type" evidence="5">
    <location>
        <begin position="157"/>
        <end position="231"/>
    </location>
</feature>
<dbReference type="Gene3D" id="1.10.10.10">
    <property type="entry name" value="Winged helix-like DNA-binding domain superfamily/Winged helix DNA-binding domain"/>
    <property type="match status" value="1"/>
</dbReference>
<dbReference type="GO" id="GO:0003677">
    <property type="term" value="F:DNA binding"/>
    <property type="evidence" value="ECO:0007669"/>
    <property type="project" value="UniProtKB-KW"/>
</dbReference>
<organism evidence="6 7">
    <name type="scientific">Sphaerochaeta pleomorpha (strain ATCC BAA-1885 / DSM 22778 / Grapes)</name>
    <dbReference type="NCBI Taxonomy" id="158190"/>
    <lineage>
        <taxon>Bacteria</taxon>
        <taxon>Pseudomonadati</taxon>
        <taxon>Spirochaetota</taxon>
        <taxon>Spirochaetia</taxon>
        <taxon>Spirochaetales</taxon>
        <taxon>Sphaerochaetaceae</taxon>
        <taxon>Sphaerochaeta</taxon>
    </lineage>
</organism>
<dbReference type="Gene3D" id="2.60.120.10">
    <property type="entry name" value="Jelly Rolls"/>
    <property type="match status" value="1"/>
</dbReference>
<keyword evidence="1" id="KW-0805">Transcription regulation</keyword>
<keyword evidence="2" id="KW-0238">DNA-binding</keyword>
<dbReference type="GO" id="GO:0005829">
    <property type="term" value="C:cytosol"/>
    <property type="evidence" value="ECO:0007669"/>
    <property type="project" value="TreeGrafter"/>
</dbReference>
<dbReference type="Pfam" id="PF13545">
    <property type="entry name" value="HTH_Crp_2"/>
    <property type="match status" value="1"/>
</dbReference>
<dbReference type="RefSeq" id="WP_014269510.1">
    <property type="nucleotide sequence ID" value="NC_016633.1"/>
</dbReference>
<evidence type="ECO:0000259" key="4">
    <source>
        <dbReference type="PROSITE" id="PS50042"/>
    </source>
</evidence>
<dbReference type="InterPro" id="IPR050397">
    <property type="entry name" value="Env_Response_Regulators"/>
</dbReference>
<dbReference type="InterPro" id="IPR012318">
    <property type="entry name" value="HTH_CRP"/>
</dbReference>
<gene>
    <name evidence="6" type="ordered locus">SpiGrapes_0833</name>
</gene>
<dbReference type="SUPFAM" id="SSF51206">
    <property type="entry name" value="cAMP-binding domain-like"/>
    <property type="match status" value="1"/>
</dbReference>
<dbReference type="Pfam" id="PF00027">
    <property type="entry name" value="cNMP_binding"/>
    <property type="match status" value="1"/>
</dbReference>
<protein>
    <submittedName>
        <fullName evidence="6">cAMP-binding protein</fullName>
    </submittedName>
</protein>
<dbReference type="PROSITE" id="PS00042">
    <property type="entry name" value="HTH_CRP_1"/>
    <property type="match status" value="1"/>
</dbReference>
<dbReference type="STRING" id="158190.SpiGrapes_0833"/>
<dbReference type="KEGG" id="sgp:SpiGrapes_0833"/>
<accession>G8QQ84</accession>
<dbReference type="GO" id="GO:0003700">
    <property type="term" value="F:DNA-binding transcription factor activity"/>
    <property type="evidence" value="ECO:0007669"/>
    <property type="project" value="InterPro"/>
</dbReference>
<dbReference type="PROSITE" id="PS50042">
    <property type="entry name" value="CNMP_BINDING_3"/>
    <property type="match status" value="1"/>
</dbReference>
<dbReference type="InterPro" id="IPR018335">
    <property type="entry name" value="Tscrpt_reg_HTH_Crp-type_CS"/>
</dbReference>
<dbReference type="InterPro" id="IPR014710">
    <property type="entry name" value="RmlC-like_jellyroll"/>
</dbReference>
<dbReference type="Proteomes" id="UP000005632">
    <property type="component" value="Chromosome"/>
</dbReference>
<sequence>MDTDTTIQCKICKNEMCLGKVPLFVSLSHDAIQTLTEEMTHRTYQKGEHLANEGDEPLGFTVIREGSAKAFRTSADGREQILYIFPKNDYFGARFLFTEEKVPYSVEALEDCKVCILSKERFKKLLAEQSTIAMQIIGAMANRMSRLETVMQSMGGRNAELRIASMLLEFKDTYGKDDSEGVVITLPLSREGLANYLGLARETLSRKMVQLEEAGLIENLGPRTVRLVDLDGLQELSVLTD</sequence>
<keyword evidence="7" id="KW-1185">Reference proteome</keyword>
<evidence type="ECO:0000313" key="6">
    <source>
        <dbReference type="EMBL" id="AEV28661.1"/>
    </source>
</evidence>
<dbReference type="EMBL" id="CP003155">
    <property type="protein sequence ID" value="AEV28661.1"/>
    <property type="molecule type" value="Genomic_DNA"/>
</dbReference>
<proteinExistence type="predicted"/>
<dbReference type="CDD" id="cd00092">
    <property type="entry name" value="HTH_CRP"/>
    <property type="match status" value="1"/>
</dbReference>
<dbReference type="HOGENOM" id="CLU_075053_3_2_12"/>
<dbReference type="InterPro" id="IPR036388">
    <property type="entry name" value="WH-like_DNA-bd_sf"/>
</dbReference>